<reference evidence="3" key="1">
    <citation type="submission" date="2018-05" db="EMBL/GenBank/DDBJ databases">
        <authorList>
            <person name="Lanie J.A."/>
            <person name="Ng W.-L."/>
            <person name="Kazmierczak K.M."/>
            <person name="Andrzejewski T.M."/>
            <person name="Davidsen T.M."/>
            <person name="Wayne K.J."/>
            <person name="Tettelin H."/>
            <person name="Glass J.I."/>
            <person name="Rusch D."/>
            <person name="Podicherti R."/>
            <person name="Tsui H.-C.T."/>
            <person name="Winkler M.E."/>
        </authorList>
    </citation>
    <scope>NUCLEOTIDE SEQUENCE</scope>
</reference>
<feature type="domain" description="EamA" evidence="2">
    <location>
        <begin position="142"/>
        <end position="272"/>
    </location>
</feature>
<dbReference type="InterPro" id="IPR037185">
    <property type="entry name" value="EmrE-like"/>
</dbReference>
<evidence type="ECO:0000256" key="1">
    <source>
        <dbReference type="SAM" id="Phobius"/>
    </source>
</evidence>
<keyword evidence="1" id="KW-1133">Transmembrane helix</keyword>
<dbReference type="EMBL" id="UINC01004254">
    <property type="protein sequence ID" value="SVA12978.1"/>
    <property type="molecule type" value="Genomic_DNA"/>
</dbReference>
<feature type="transmembrane region" description="Helical" evidence="1">
    <location>
        <begin position="144"/>
        <end position="162"/>
    </location>
</feature>
<keyword evidence="1" id="KW-0472">Membrane</keyword>
<feature type="transmembrane region" description="Helical" evidence="1">
    <location>
        <begin position="203"/>
        <end position="221"/>
    </location>
</feature>
<dbReference type="GO" id="GO:0016020">
    <property type="term" value="C:membrane"/>
    <property type="evidence" value="ECO:0007669"/>
    <property type="project" value="InterPro"/>
</dbReference>
<evidence type="ECO:0000259" key="2">
    <source>
        <dbReference type="Pfam" id="PF00892"/>
    </source>
</evidence>
<feature type="transmembrane region" description="Helical" evidence="1">
    <location>
        <begin position="115"/>
        <end position="132"/>
    </location>
</feature>
<sequence length="274" mass="26975">MGALLGALSSISVGGSEMFGRQGSRTAGVLAVGVVSQGLAAVTALVLVLVLPSELSWPDLGRGAISGIGFGVGMIAYLGGLLRSSSTVISPTVATLTVVIPFGTAVIGGEQASRLAFGGVGVAILGLVFITVGGRAAIGVRKGLLWGATSGLGYGIGLAVLIDTSSSSGSWPAVTQRVVACILTVALATGRRSPVMPPRGARWPPLFSGIFGGVASTLYILGVQADALPAAVTGAMFPAISVALGRLVFGDAVRPPQVMGLGLVLVGVTGVVAG</sequence>
<dbReference type="SUPFAM" id="SSF103481">
    <property type="entry name" value="Multidrug resistance efflux transporter EmrE"/>
    <property type="match status" value="1"/>
</dbReference>
<accession>A0A381TBK0</accession>
<dbReference type="Pfam" id="PF00892">
    <property type="entry name" value="EamA"/>
    <property type="match status" value="1"/>
</dbReference>
<name>A0A381TBK0_9ZZZZ</name>
<organism evidence="3">
    <name type="scientific">marine metagenome</name>
    <dbReference type="NCBI Taxonomy" id="408172"/>
    <lineage>
        <taxon>unclassified sequences</taxon>
        <taxon>metagenomes</taxon>
        <taxon>ecological metagenomes</taxon>
    </lineage>
</organism>
<feature type="transmembrane region" description="Helical" evidence="1">
    <location>
        <begin position="227"/>
        <end position="249"/>
    </location>
</feature>
<feature type="transmembrane region" description="Helical" evidence="1">
    <location>
        <begin position="27"/>
        <end position="51"/>
    </location>
</feature>
<keyword evidence="1" id="KW-0812">Transmembrane</keyword>
<protein>
    <recommendedName>
        <fullName evidence="2">EamA domain-containing protein</fullName>
    </recommendedName>
</protein>
<dbReference type="AlphaFoldDB" id="A0A381TBK0"/>
<proteinExistence type="predicted"/>
<dbReference type="InterPro" id="IPR000620">
    <property type="entry name" value="EamA_dom"/>
</dbReference>
<feature type="transmembrane region" description="Helical" evidence="1">
    <location>
        <begin position="89"/>
        <end position="109"/>
    </location>
</feature>
<feature type="transmembrane region" description="Helical" evidence="1">
    <location>
        <begin position="63"/>
        <end position="82"/>
    </location>
</feature>
<evidence type="ECO:0000313" key="3">
    <source>
        <dbReference type="EMBL" id="SVA12978.1"/>
    </source>
</evidence>
<gene>
    <name evidence="3" type="ORF">METZ01_LOCUS65832</name>
</gene>